<dbReference type="OrthoDB" id="279535at2"/>
<dbReference type="Pfam" id="PF13473">
    <property type="entry name" value="Cupredoxin_1"/>
    <property type="match status" value="1"/>
</dbReference>
<gene>
    <name evidence="4" type="ORF">FPZ45_16400</name>
</gene>
<feature type="signal peptide" evidence="2">
    <location>
        <begin position="1"/>
        <end position="23"/>
    </location>
</feature>
<keyword evidence="5" id="KW-1185">Reference proteome</keyword>
<feature type="domain" description="EfeO-type cupredoxin-like" evidence="3">
    <location>
        <begin position="51"/>
        <end position="137"/>
    </location>
</feature>
<feature type="region of interest" description="Disordered" evidence="1">
    <location>
        <begin position="27"/>
        <end position="51"/>
    </location>
</feature>
<dbReference type="AlphaFoldDB" id="A0A559JEI4"/>
<feature type="chain" id="PRO_5021823653" evidence="2">
    <location>
        <begin position="24"/>
        <end position="138"/>
    </location>
</feature>
<dbReference type="InterPro" id="IPR008972">
    <property type="entry name" value="Cupredoxin"/>
</dbReference>
<accession>A0A559JEI4</accession>
<organism evidence="4 5">
    <name type="scientific">Cohnella terricola</name>
    <dbReference type="NCBI Taxonomy" id="1289167"/>
    <lineage>
        <taxon>Bacteria</taxon>
        <taxon>Bacillati</taxon>
        <taxon>Bacillota</taxon>
        <taxon>Bacilli</taxon>
        <taxon>Bacillales</taxon>
        <taxon>Paenibacillaceae</taxon>
        <taxon>Cohnella</taxon>
    </lineage>
</organism>
<dbReference type="RefSeq" id="WP_144704092.1">
    <property type="nucleotide sequence ID" value="NZ_VNJJ01000009.1"/>
</dbReference>
<name>A0A559JEI4_9BACL</name>
<evidence type="ECO:0000313" key="4">
    <source>
        <dbReference type="EMBL" id="TVX98278.1"/>
    </source>
</evidence>
<evidence type="ECO:0000256" key="1">
    <source>
        <dbReference type="SAM" id="MobiDB-lite"/>
    </source>
</evidence>
<keyword evidence="2" id="KW-0732">Signal</keyword>
<dbReference type="SUPFAM" id="SSF49503">
    <property type="entry name" value="Cupredoxins"/>
    <property type="match status" value="1"/>
</dbReference>
<reference evidence="4 5" key="1">
    <citation type="submission" date="2019-07" db="EMBL/GenBank/DDBJ databases">
        <authorList>
            <person name="Kim J."/>
        </authorList>
    </citation>
    <scope>NUCLEOTIDE SEQUENCE [LARGE SCALE GENOMIC DNA]</scope>
    <source>
        <strain evidence="4 5">G13</strain>
    </source>
</reference>
<dbReference type="InterPro" id="IPR028096">
    <property type="entry name" value="EfeO_Cupredoxin"/>
</dbReference>
<sequence length="138" mass="14249">MKKSIWLLAIVAAIAMFALSACATKNNANVSPSSPPPSSPPAGTSPAAGGGAVKEVTVNASNWKFEPNEITANVGDTLKLTLNNTQGAHGLEIPDFGVNLKNGDTKEIKLDKAGSFEFHCSIQCGQGHDSMTGALIVQ</sequence>
<evidence type="ECO:0000256" key="2">
    <source>
        <dbReference type="SAM" id="SignalP"/>
    </source>
</evidence>
<protein>
    <submittedName>
        <fullName evidence="4">Cytochrome C oxidase subunit II</fullName>
    </submittedName>
</protein>
<dbReference type="Gene3D" id="2.60.40.420">
    <property type="entry name" value="Cupredoxins - blue copper proteins"/>
    <property type="match status" value="1"/>
</dbReference>
<evidence type="ECO:0000313" key="5">
    <source>
        <dbReference type="Proteomes" id="UP000316330"/>
    </source>
</evidence>
<comment type="caution">
    <text evidence="4">The sequence shown here is derived from an EMBL/GenBank/DDBJ whole genome shotgun (WGS) entry which is preliminary data.</text>
</comment>
<dbReference type="PROSITE" id="PS51257">
    <property type="entry name" value="PROKAR_LIPOPROTEIN"/>
    <property type="match status" value="1"/>
</dbReference>
<evidence type="ECO:0000259" key="3">
    <source>
        <dbReference type="Pfam" id="PF13473"/>
    </source>
</evidence>
<dbReference type="EMBL" id="VNJJ01000009">
    <property type="protein sequence ID" value="TVX98278.1"/>
    <property type="molecule type" value="Genomic_DNA"/>
</dbReference>
<dbReference type="Proteomes" id="UP000316330">
    <property type="component" value="Unassembled WGS sequence"/>
</dbReference>
<proteinExistence type="predicted"/>